<dbReference type="InterPro" id="IPR050260">
    <property type="entry name" value="FAD-bd_OxRdtase"/>
</dbReference>
<dbReference type="PANTHER" id="PTHR43429">
    <property type="entry name" value="PYRIDINE NUCLEOTIDE-DISULFIDE OXIDOREDUCTASE DOMAIN-CONTAINING"/>
    <property type="match status" value="1"/>
</dbReference>
<feature type="domain" description="FAD/NAD(P)-binding" evidence="4">
    <location>
        <begin position="6"/>
        <end position="292"/>
    </location>
</feature>
<dbReference type="Gene3D" id="3.50.50.60">
    <property type="entry name" value="FAD/NAD(P)-binding domain"/>
    <property type="match status" value="2"/>
</dbReference>
<keyword evidence="7" id="KW-1185">Reference proteome</keyword>
<dbReference type="SUPFAM" id="SSF51905">
    <property type="entry name" value="FAD/NAD(P)-binding domain"/>
    <property type="match status" value="1"/>
</dbReference>
<dbReference type="Gene3D" id="3.30.390.30">
    <property type="match status" value="1"/>
</dbReference>
<evidence type="ECO:0000256" key="2">
    <source>
        <dbReference type="ARBA" id="ARBA00022630"/>
    </source>
</evidence>
<evidence type="ECO:0000256" key="3">
    <source>
        <dbReference type="ARBA" id="ARBA00022827"/>
    </source>
</evidence>
<keyword evidence="2" id="KW-0285">Flavoprotein</keyword>
<dbReference type="GO" id="GO:0016491">
    <property type="term" value="F:oxidoreductase activity"/>
    <property type="evidence" value="ECO:0007669"/>
    <property type="project" value="InterPro"/>
</dbReference>
<evidence type="ECO:0000313" key="6">
    <source>
        <dbReference type="EMBL" id="KJK41486.1"/>
    </source>
</evidence>
<proteinExistence type="predicted"/>
<comment type="caution">
    <text evidence="6">The sequence shown here is derived from an EMBL/GenBank/DDBJ whole genome shotgun (WGS) entry which is preliminary data.</text>
</comment>
<dbReference type="InterPro" id="IPR036188">
    <property type="entry name" value="FAD/NAD-bd_sf"/>
</dbReference>
<dbReference type="InterPro" id="IPR041575">
    <property type="entry name" value="Rubredoxin_C"/>
</dbReference>
<sequence>MTSNERVVVIGTGLAGVRLARRLGELGTPALLIGEEEHQPYNRVLLAEVLAGRYSPEVIALPAPARIMRGRVLGVDRGQRTVTCADGTVIAYDRLVLATGSNPVLPPLRGLFTENHELPEGVHAFRTMDDCLGLSKAVRPGARAVVVGGGLLGVSAARALALRGAQVVLAQQSERLMERQLDPAASKLVKRHLTDLGVEVHTECRVRDVRCVGGAVRSVEMADGYALDADLVVVACGVHPRVGLAQAAGLEVRKGVVVDDELRTSDPYIHAIGDCAQHDGVLYGLATPALEQADALAELLAGDAKARYTGTRSLTRLTLNGHDSPFDLAAFGETEALPGDDVVQLADATRGTYRKVVVRDDRLVGGVLVGELGTVGALARAWEGAEPLPSDGGPLLHLLTNDGGS</sequence>
<dbReference type="EMBL" id="JYJH01000001">
    <property type="protein sequence ID" value="KJK41486.1"/>
    <property type="molecule type" value="Genomic_DNA"/>
</dbReference>
<dbReference type="RefSeq" id="WP_031131115.1">
    <property type="nucleotide sequence ID" value="NZ_JYJH01000001.1"/>
</dbReference>
<dbReference type="PANTHER" id="PTHR43429:SF3">
    <property type="entry name" value="NITRITE REDUCTASE [NAD(P)H]"/>
    <property type="match status" value="1"/>
</dbReference>
<dbReference type="Proteomes" id="UP000034786">
    <property type="component" value="Unassembled WGS sequence"/>
</dbReference>
<dbReference type="AlphaFoldDB" id="A0A0M2GZ18"/>
<gene>
    <name evidence="6" type="ORF">UK15_01300</name>
</gene>
<feature type="domain" description="NADH-rubredoxin oxidoreductase C-terminal" evidence="5">
    <location>
        <begin position="327"/>
        <end position="373"/>
    </location>
</feature>
<dbReference type="InterPro" id="IPR016156">
    <property type="entry name" value="FAD/NAD-linked_Rdtase_dimer_sf"/>
</dbReference>
<evidence type="ECO:0000259" key="4">
    <source>
        <dbReference type="Pfam" id="PF07992"/>
    </source>
</evidence>
<dbReference type="Pfam" id="PF18267">
    <property type="entry name" value="Rubredoxin_C"/>
    <property type="match status" value="1"/>
</dbReference>
<keyword evidence="3" id="KW-0274">FAD</keyword>
<dbReference type="PRINTS" id="PR00368">
    <property type="entry name" value="FADPNR"/>
</dbReference>
<dbReference type="PATRIC" id="fig|284040.3.peg.272"/>
<name>A0A0M2GZ18_9ACTN</name>
<accession>A0A0M2GZ18</accession>
<comment type="cofactor">
    <cofactor evidence="1">
        <name>FAD</name>
        <dbReference type="ChEBI" id="CHEBI:57692"/>
    </cofactor>
</comment>
<dbReference type="PRINTS" id="PR00411">
    <property type="entry name" value="PNDRDTASEI"/>
</dbReference>
<evidence type="ECO:0000259" key="5">
    <source>
        <dbReference type="Pfam" id="PF18267"/>
    </source>
</evidence>
<dbReference type="STRING" id="284040.UK15_01300"/>
<dbReference type="Pfam" id="PF07992">
    <property type="entry name" value="Pyr_redox_2"/>
    <property type="match status" value="1"/>
</dbReference>
<organism evidence="6 7">
    <name type="scientific">Streptomyces variegatus</name>
    <dbReference type="NCBI Taxonomy" id="284040"/>
    <lineage>
        <taxon>Bacteria</taxon>
        <taxon>Bacillati</taxon>
        <taxon>Actinomycetota</taxon>
        <taxon>Actinomycetes</taxon>
        <taxon>Kitasatosporales</taxon>
        <taxon>Streptomycetaceae</taxon>
        <taxon>Streptomyces</taxon>
    </lineage>
</organism>
<evidence type="ECO:0000256" key="1">
    <source>
        <dbReference type="ARBA" id="ARBA00001974"/>
    </source>
</evidence>
<evidence type="ECO:0000313" key="7">
    <source>
        <dbReference type="Proteomes" id="UP000034786"/>
    </source>
</evidence>
<reference evidence="7" key="1">
    <citation type="submission" date="2015-02" db="EMBL/GenBank/DDBJ databases">
        <authorList>
            <person name="Ju K.-S."/>
            <person name="Doroghazi J.R."/>
            <person name="Metcalf W."/>
        </authorList>
    </citation>
    <scope>NUCLEOTIDE SEQUENCE [LARGE SCALE GENOMIC DNA]</scope>
    <source>
        <strain evidence="7">NRRL B-16380</strain>
    </source>
</reference>
<protein>
    <submittedName>
        <fullName evidence="6">Nitrite reductase</fullName>
    </submittedName>
</protein>
<dbReference type="InterPro" id="IPR023753">
    <property type="entry name" value="FAD/NAD-binding_dom"/>
</dbReference>